<dbReference type="InterPro" id="IPR052727">
    <property type="entry name" value="Rab4/Rab5_effector"/>
</dbReference>
<dbReference type="AlphaFoldDB" id="T0RN91"/>
<dbReference type="Pfam" id="PF01852">
    <property type="entry name" value="START"/>
    <property type="match status" value="1"/>
</dbReference>
<dbReference type="RefSeq" id="XP_008612618.1">
    <property type="nucleotide sequence ID" value="XM_008614396.1"/>
</dbReference>
<evidence type="ECO:0000256" key="3">
    <source>
        <dbReference type="ARBA" id="ARBA00022833"/>
    </source>
</evidence>
<organism evidence="7 8">
    <name type="scientific">Saprolegnia diclina (strain VS20)</name>
    <dbReference type="NCBI Taxonomy" id="1156394"/>
    <lineage>
        <taxon>Eukaryota</taxon>
        <taxon>Sar</taxon>
        <taxon>Stramenopiles</taxon>
        <taxon>Oomycota</taxon>
        <taxon>Saprolegniomycetes</taxon>
        <taxon>Saprolegniales</taxon>
        <taxon>Saprolegniaceae</taxon>
        <taxon>Saprolegnia</taxon>
    </lineage>
</organism>
<dbReference type="InterPro" id="IPR017455">
    <property type="entry name" value="Znf_FYVE-rel"/>
</dbReference>
<dbReference type="Pfam" id="PF01363">
    <property type="entry name" value="FYVE"/>
    <property type="match status" value="1"/>
</dbReference>
<evidence type="ECO:0000313" key="7">
    <source>
        <dbReference type="EMBL" id="EQC33823.1"/>
    </source>
</evidence>
<reference evidence="7 8" key="1">
    <citation type="submission" date="2012-04" db="EMBL/GenBank/DDBJ databases">
        <title>The Genome Sequence of Saprolegnia declina VS20.</title>
        <authorList>
            <consortium name="The Broad Institute Genome Sequencing Platform"/>
            <person name="Russ C."/>
            <person name="Nusbaum C."/>
            <person name="Tyler B."/>
            <person name="van West P."/>
            <person name="Dieguez-Uribeondo J."/>
            <person name="de Bruijn I."/>
            <person name="Tripathy S."/>
            <person name="Jiang R."/>
            <person name="Young S.K."/>
            <person name="Zeng Q."/>
            <person name="Gargeya S."/>
            <person name="Fitzgerald M."/>
            <person name="Haas B."/>
            <person name="Abouelleil A."/>
            <person name="Alvarado L."/>
            <person name="Arachchi H.M."/>
            <person name="Berlin A."/>
            <person name="Chapman S.B."/>
            <person name="Goldberg J."/>
            <person name="Griggs A."/>
            <person name="Gujja S."/>
            <person name="Hansen M."/>
            <person name="Howarth C."/>
            <person name="Imamovic A."/>
            <person name="Larimer J."/>
            <person name="McCowen C."/>
            <person name="Montmayeur A."/>
            <person name="Murphy C."/>
            <person name="Neiman D."/>
            <person name="Pearson M."/>
            <person name="Priest M."/>
            <person name="Roberts A."/>
            <person name="Saif S."/>
            <person name="Shea T."/>
            <person name="Sisk P."/>
            <person name="Sykes S."/>
            <person name="Wortman J."/>
            <person name="Nusbaum C."/>
            <person name="Birren B."/>
        </authorList>
    </citation>
    <scope>NUCLEOTIDE SEQUENCE [LARGE SCALE GENOMIC DNA]</scope>
    <source>
        <strain evidence="7 8">VS20</strain>
    </source>
</reference>
<dbReference type="eggNOG" id="ENOG502QPNE">
    <property type="taxonomic scope" value="Eukaryota"/>
</dbReference>
<evidence type="ECO:0000256" key="1">
    <source>
        <dbReference type="ARBA" id="ARBA00022723"/>
    </source>
</evidence>
<dbReference type="Gene3D" id="3.30.40.10">
    <property type="entry name" value="Zinc/RING finger domain, C3HC4 (zinc finger)"/>
    <property type="match status" value="1"/>
</dbReference>
<keyword evidence="2 4" id="KW-0863">Zinc-finger</keyword>
<sequence length="475" mass="52864">MSSFTLPRGVFQTPELSPETKATLRERGHDLLRTFVASVTKKQHNALVWDPVGDAHGVSLFQATDPSTSDKNVMQYRALAKINATLDEVARLHCFDTKAQCDQYRRHLAHDVLGLLPLYVLSEPTSSDATTSRMYIKWSVIQSPVALIKDRDFTYLETQDAFVLESGRRGWAYCQSSISLPGCPALPQYDVVRGHLANSGCVFLETERPGTLDVIYHLGTDVHGNVPHFVRQMAIKRRGKSIARLDKYIHEMRLGQLPIHAKSAMHHGPPPKSCATCFVSFRFRASKICQSCGQVVCAKCSRKWSLHVLQHSKVDVRICHVCSLAVRDGSMWEKSDGGAPRLRGVESASMPDVYRPSTRYDDDNLTASMPRPSMRRPSDILRRPSSSSQISDSSRVSTLSQSCDLSYVEMYGPPMSPSRRSSIARSQRRRSSVAMRAAPTSAPTKHIIFNDPTTPDLSGDFDIIAPAVITPLRHS</sequence>
<dbReference type="Gene3D" id="3.30.530.20">
    <property type="match status" value="1"/>
</dbReference>
<proteinExistence type="predicted"/>
<dbReference type="GeneID" id="19949233"/>
<evidence type="ECO:0000256" key="4">
    <source>
        <dbReference type="PROSITE-ProRule" id="PRU00091"/>
    </source>
</evidence>
<feature type="compositionally biased region" description="Low complexity" evidence="5">
    <location>
        <begin position="383"/>
        <end position="397"/>
    </location>
</feature>
<dbReference type="Proteomes" id="UP000030762">
    <property type="component" value="Unassembled WGS sequence"/>
</dbReference>
<dbReference type="CDD" id="cd00065">
    <property type="entry name" value="FYVE_like_SF"/>
    <property type="match status" value="1"/>
</dbReference>
<protein>
    <recommendedName>
        <fullName evidence="6">FYVE-type domain-containing protein</fullName>
    </recommendedName>
</protein>
<keyword evidence="8" id="KW-1185">Reference proteome</keyword>
<dbReference type="InterPro" id="IPR000306">
    <property type="entry name" value="Znf_FYVE"/>
</dbReference>
<dbReference type="InterPro" id="IPR002913">
    <property type="entry name" value="START_lipid-bd_dom"/>
</dbReference>
<dbReference type="InParanoid" id="T0RN91"/>
<evidence type="ECO:0000256" key="5">
    <source>
        <dbReference type="SAM" id="MobiDB-lite"/>
    </source>
</evidence>
<accession>T0RN91</accession>
<feature type="region of interest" description="Disordered" evidence="5">
    <location>
        <begin position="411"/>
        <end position="440"/>
    </location>
</feature>
<dbReference type="GO" id="GO:0008289">
    <property type="term" value="F:lipid binding"/>
    <property type="evidence" value="ECO:0007669"/>
    <property type="project" value="InterPro"/>
</dbReference>
<keyword evidence="3" id="KW-0862">Zinc</keyword>
<dbReference type="InterPro" id="IPR011011">
    <property type="entry name" value="Znf_FYVE_PHD"/>
</dbReference>
<evidence type="ECO:0000256" key="2">
    <source>
        <dbReference type="ARBA" id="ARBA00022771"/>
    </source>
</evidence>
<dbReference type="PROSITE" id="PS50178">
    <property type="entry name" value="ZF_FYVE"/>
    <property type="match status" value="1"/>
</dbReference>
<dbReference type="GO" id="GO:0008270">
    <property type="term" value="F:zinc ion binding"/>
    <property type="evidence" value="ECO:0007669"/>
    <property type="project" value="UniProtKB-KW"/>
</dbReference>
<dbReference type="PANTHER" id="PTHR13510:SF44">
    <property type="entry name" value="RABENOSYN-5"/>
    <property type="match status" value="1"/>
</dbReference>
<name>T0RN91_SAPDV</name>
<dbReference type="SUPFAM" id="SSF55961">
    <property type="entry name" value="Bet v1-like"/>
    <property type="match status" value="1"/>
</dbReference>
<feature type="domain" description="FYVE-type" evidence="6">
    <location>
        <begin position="268"/>
        <end position="327"/>
    </location>
</feature>
<gene>
    <name evidence="7" type="ORF">SDRG_08506</name>
</gene>
<dbReference type="SUPFAM" id="SSF57903">
    <property type="entry name" value="FYVE/PHD zinc finger"/>
    <property type="match status" value="1"/>
</dbReference>
<dbReference type="InterPro" id="IPR013083">
    <property type="entry name" value="Znf_RING/FYVE/PHD"/>
</dbReference>
<dbReference type="VEuPathDB" id="FungiDB:SDRG_08506"/>
<dbReference type="PANTHER" id="PTHR13510">
    <property type="entry name" value="FYVE-FINGER-CONTAINING RAB5 EFFECTOR PROTEIN RABENOSYN-5-RELATED"/>
    <property type="match status" value="1"/>
</dbReference>
<evidence type="ECO:0000259" key="6">
    <source>
        <dbReference type="PROSITE" id="PS50178"/>
    </source>
</evidence>
<dbReference type="InterPro" id="IPR023393">
    <property type="entry name" value="START-like_dom_sf"/>
</dbReference>
<feature type="region of interest" description="Disordered" evidence="5">
    <location>
        <begin position="333"/>
        <end position="398"/>
    </location>
</feature>
<dbReference type="OrthoDB" id="77298at2759"/>
<keyword evidence="1" id="KW-0479">Metal-binding</keyword>
<dbReference type="EMBL" id="JH767157">
    <property type="protein sequence ID" value="EQC33823.1"/>
    <property type="molecule type" value="Genomic_DNA"/>
</dbReference>
<evidence type="ECO:0000313" key="8">
    <source>
        <dbReference type="Proteomes" id="UP000030762"/>
    </source>
</evidence>